<dbReference type="SMART" id="SM00494">
    <property type="entry name" value="ChtBD2"/>
    <property type="match status" value="2"/>
</dbReference>
<dbReference type="InterPro" id="IPR002557">
    <property type="entry name" value="Chitin-bd_dom"/>
</dbReference>
<reference evidence="3 4" key="1">
    <citation type="journal article" date="2016" name="Genome Biol. Evol.">
        <title>Gene Family Evolution Reflects Adaptation to Soil Environmental Stressors in the Genome of the Collembolan Orchesella cincta.</title>
        <authorList>
            <person name="Faddeeva-Vakhrusheva A."/>
            <person name="Derks M.F."/>
            <person name="Anvar S.Y."/>
            <person name="Agamennone V."/>
            <person name="Suring W."/>
            <person name="Smit S."/>
            <person name="van Straalen N.M."/>
            <person name="Roelofs D."/>
        </authorList>
    </citation>
    <scope>NUCLEOTIDE SEQUENCE [LARGE SCALE GENOMIC DNA]</scope>
    <source>
        <tissue evidence="3">Mixed pool</tissue>
    </source>
</reference>
<dbReference type="OrthoDB" id="10688183at2759"/>
<evidence type="ECO:0000256" key="1">
    <source>
        <dbReference type="SAM" id="MobiDB-lite"/>
    </source>
</evidence>
<accession>A0A1D2MX96</accession>
<evidence type="ECO:0000259" key="2">
    <source>
        <dbReference type="PROSITE" id="PS50940"/>
    </source>
</evidence>
<dbReference type="GO" id="GO:0008061">
    <property type="term" value="F:chitin binding"/>
    <property type="evidence" value="ECO:0007669"/>
    <property type="project" value="InterPro"/>
</dbReference>
<protein>
    <recommendedName>
        <fullName evidence="2">Chitin-binding type-2 domain-containing protein</fullName>
    </recommendedName>
</protein>
<feature type="compositionally biased region" description="Low complexity" evidence="1">
    <location>
        <begin position="427"/>
        <end position="458"/>
    </location>
</feature>
<feature type="domain" description="Chitin-binding type-2" evidence="2">
    <location>
        <begin position="532"/>
        <end position="597"/>
    </location>
</feature>
<dbReference type="STRING" id="48709.A0A1D2MX96"/>
<dbReference type="InterPro" id="IPR036508">
    <property type="entry name" value="Chitin-bd_dom_sf"/>
</dbReference>
<dbReference type="GO" id="GO:0005576">
    <property type="term" value="C:extracellular region"/>
    <property type="evidence" value="ECO:0007669"/>
    <property type="project" value="InterPro"/>
</dbReference>
<feature type="compositionally biased region" description="Low complexity" evidence="1">
    <location>
        <begin position="398"/>
        <end position="419"/>
    </location>
</feature>
<dbReference type="EMBL" id="LJIJ01000422">
    <property type="protein sequence ID" value="ODM97663.1"/>
    <property type="molecule type" value="Genomic_DNA"/>
</dbReference>
<name>A0A1D2MX96_ORCCI</name>
<dbReference type="Proteomes" id="UP000094527">
    <property type="component" value="Unassembled WGS sequence"/>
</dbReference>
<proteinExistence type="predicted"/>
<dbReference type="PROSITE" id="PS50940">
    <property type="entry name" value="CHIT_BIND_II"/>
    <property type="match status" value="2"/>
</dbReference>
<organism evidence="3 4">
    <name type="scientific">Orchesella cincta</name>
    <name type="common">Springtail</name>
    <name type="synonym">Podura cincta</name>
    <dbReference type="NCBI Taxonomy" id="48709"/>
    <lineage>
        <taxon>Eukaryota</taxon>
        <taxon>Metazoa</taxon>
        <taxon>Ecdysozoa</taxon>
        <taxon>Arthropoda</taxon>
        <taxon>Hexapoda</taxon>
        <taxon>Collembola</taxon>
        <taxon>Entomobryomorpha</taxon>
        <taxon>Entomobryoidea</taxon>
        <taxon>Orchesellidae</taxon>
        <taxon>Orchesellinae</taxon>
        <taxon>Orchesella</taxon>
    </lineage>
</organism>
<gene>
    <name evidence="3" type="ORF">Ocin01_09016</name>
</gene>
<comment type="caution">
    <text evidence="3">The sequence shown here is derived from an EMBL/GenBank/DDBJ whole genome shotgun (WGS) entry which is preliminary data.</text>
</comment>
<dbReference type="Gene3D" id="2.170.140.10">
    <property type="entry name" value="Chitin binding domain"/>
    <property type="match status" value="1"/>
</dbReference>
<feature type="domain" description="Chitin-binding type-2" evidence="2">
    <location>
        <begin position="639"/>
        <end position="702"/>
    </location>
</feature>
<evidence type="ECO:0000313" key="4">
    <source>
        <dbReference type="Proteomes" id="UP000094527"/>
    </source>
</evidence>
<dbReference type="SUPFAM" id="SSF57625">
    <property type="entry name" value="Invertebrate chitin-binding proteins"/>
    <property type="match status" value="1"/>
</dbReference>
<feature type="compositionally biased region" description="Low complexity" evidence="1">
    <location>
        <begin position="488"/>
        <end position="517"/>
    </location>
</feature>
<evidence type="ECO:0000313" key="3">
    <source>
        <dbReference type="EMBL" id="ODM97663.1"/>
    </source>
</evidence>
<feature type="compositionally biased region" description="Polar residues" evidence="1">
    <location>
        <begin position="459"/>
        <end position="484"/>
    </location>
</feature>
<dbReference type="AlphaFoldDB" id="A0A1D2MX96"/>
<keyword evidence="4" id="KW-1185">Reference proteome</keyword>
<feature type="region of interest" description="Disordered" evidence="1">
    <location>
        <begin position="398"/>
        <end position="521"/>
    </location>
</feature>
<sequence>MDTGQILTTVPATNVEKVRNFTKNPADFADLRLELQILILEVKTPFWSRLNPTSKSYIDEEMVKEVEISALLECSDGQTKEITFRVPIVDENTELPRFEQLEYHLTAEPCVLGRCVLAFETEIFIIDEDRDEENAAVEISTDCNEIEVLTNLITIEPWYANGRDSDGDGRLHKGFQTKVKLAFAPRNLSLEKSISFTIMAKNTKEEVKHEVIYTAKSNITITFEEFPGRILPPIFTSSFYYAQVEYFGEMVKVRPKEILAVIPWDNDSETNNIRYKFSGFPSVFLMDTDTGKMKFKSDLEETTLDEIRNSEITFSVTAERIKKVDEGESIRLNTASSSASIVIFFSNLNEDPTNSTTEYPCSPECYTTPTPFPGTCPITTCPSPEPCPGTTTILPTTYEPDPTTYPPEITTTTTVQPSTEETEKPPESTSSTVEPTTTTPAQTTPSSEPSTTLVTETSKYTSTIEPTTNPHESSTTPPQLSTTEEVTDSTTGFTTEPTSQSTTTRSTTISTSTTSPPTVTPQPGNCTCNCNRFSCQEPETIPSKNSTEYYEYPDPYNCTIYHRCSNETGSSSFFTCPTGKVYCPTNAACETVNDCLQLYADRGWWWKSGYGGGYVSSEESDEDSCEECECGRTPPGQRGNLCEESNFNGTTEEALEDPVYCDIFHKCVADGSGYHDYRMKCQVGLTFCKATNSCTWPNRAGCPCPSFKRFKQCDVCKMGGLEHFDIFKLRFTKGRVNH</sequence>